<dbReference type="CDD" id="cd04301">
    <property type="entry name" value="NAT_SF"/>
    <property type="match status" value="1"/>
</dbReference>
<accession>A0A9W9GTZ6</accession>
<evidence type="ECO:0000259" key="1">
    <source>
        <dbReference type="PROSITE" id="PS51186"/>
    </source>
</evidence>
<dbReference type="GeneID" id="81405955"/>
<feature type="domain" description="N-acetyltransferase" evidence="1">
    <location>
        <begin position="64"/>
        <end position="198"/>
    </location>
</feature>
<keyword evidence="3" id="KW-1185">Reference proteome</keyword>
<dbReference type="SUPFAM" id="SSF55729">
    <property type="entry name" value="Acyl-CoA N-acyltransferases (Nat)"/>
    <property type="match status" value="1"/>
</dbReference>
<dbReference type="RefSeq" id="XP_056520381.1">
    <property type="nucleotide sequence ID" value="XM_056666785.1"/>
</dbReference>
<name>A0A9W9GTZ6_9EURO</name>
<dbReference type="EMBL" id="JAPQKL010000005">
    <property type="protein sequence ID" value="KAJ5130002.1"/>
    <property type="molecule type" value="Genomic_DNA"/>
</dbReference>
<dbReference type="GO" id="GO:0016747">
    <property type="term" value="F:acyltransferase activity, transferring groups other than amino-acyl groups"/>
    <property type="evidence" value="ECO:0007669"/>
    <property type="project" value="InterPro"/>
</dbReference>
<dbReference type="InterPro" id="IPR000182">
    <property type="entry name" value="GNAT_dom"/>
</dbReference>
<reference evidence="2" key="1">
    <citation type="submission" date="2022-11" db="EMBL/GenBank/DDBJ databases">
        <authorList>
            <person name="Petersen C."/>
        </authorList>
    </citation>
    <scope>NUCLEOTIDE SEQUENCE</scope>
    <source>
        <strain evidence="2">IBT 22155</strain>
    </source>
</reference>
<dbReference type="Gene3D" id="3.40.630.30">
    <property type="match status" value="1"/>
</dbReference>
<protein>
    <recommendedName>
        <fullName evidence="1">N-acetyltransferase domain-containing protein</fullName>
    </recommendedName>
</protein>
<dbReference type="PANTHER" id="PTHR42791">
    <property type="entry name" value="GNAT FAMILY ACETYLTRANSFERASE"/>
    <property type="match status" value="1"/>
</dbReference>
<organism evidence="2 3">
    <name type="scientific">Penicillium bovifimosum</name>
    <dbReference type="NCBI Taxonomy" id="126998"/>
    <lineage>
        <taxon>Eukaryota</taxon>
        <taxon>Fungi</taxon>
        <taxon>Dikarya</taxon>
        <taxon>Ascomycota</taxon>
        <taxon>Pezizomycotina</taxon>
        <taxon>Eurotiomycetes</taxon>
        <taxon>Eurotiomycetidae</taxon>
        <taxon>Eurotiales</taxon>
        <taxon>Aspergillaceae</taxon>
        <taxon>Penicillium</taxon>
    </lineage>
</organism>
<comment type="caution">
    <text evidence="2">The sequence shown here is derived from an EMBL/GenBank/DDBJ whole genome shotgun (WGS) entry which is preliminary data.</text>
</comment>
<reference evidence="2" key="2">
    <citation type="journal article" date="2023" name="IMA Fungus">
        <title>Comparative genomic study of the Penicillium genus elucidates a diverse pangenome and 15 lateral gene transfer events.</title>
        <authorList>
            <person name="Petersen C."/>
            <person name="Sorensen T."/>
            <person name="Nielsen M.R."/>
            <person name="Sondergaard T.E."/>
            <person name="Sorensen J.L."/>
            <person name="Fitzpatrick D.A."/>
            <person name="Frisvad J.C."/>
            <person name="Nielsen K.L."/>
        </authorList>
    </citation>
    <scope>NUCLEOTIDE SEQUENCE</scope>
    <source>
        <strain evidence="2">IBT 22155</strain>
    </source>
</reference>
<dbReference type="Proteomes" id="UP001149079">
    <property type="component" value="Unassembled WGS sequence"/>
</dbReference>
<evidence type="ECO:0000313" key="2">
    <source>
        <dbReference type="EMBL" id="KAJ5130002.1"/>
    </source>
</evidence>
<dbReference type="PROSITE" id="PS51186">
    <property type="entry name" value="GNAT"/>
    <property type="match status" value="1"/>
</dbReference>
<dbReference type="InterPro" id="IPR016181">
    <property type="entry name" value="Acyl_CoA_acyltransferase"/>
</dbReference>
<dbReference type="Pfam" id="PF13508">
    <property type="entry name" value="Acetyltransf_7"/>
    <property type="match status" value="1"/>
</dbReference>
<dbReference type="InterPro" id="IPR052523">
    <property type="entry name" value="Trichothecene_AcTrans"/>
</dbReference>
<proteinExistence type="predicted"/>
<gene>
    <name evidence="2" type="ORF">N7515_006041</name>
</gene>
<dbReference type="OrthoDB" id="410198at2759"/>
<evidence type="ECO:0000313" key="3">
    <source>
        <dbReference type="Proteomes" id="UP001149079"/>
    </source>
</evidence>
<sequence length="198" mass="22604">MSRTSLRPACAQDLPALADLAAQAMLEDELFAHICPHRYEHYSDFRYGFLRRLKKRLVTPGYVMIVAVENEGPHSELIPLERKLLDLEDRYLALVYPDRSVDPHRLEHYTASLVDCFPFSKYPELWFLATVAVDPGSQRRGIGRQLVQWGLHQALDEKVPVGLEASVKGTALYEKLGFQRVNTVELIPGLPIRAMLYE</sequence>
<dbReference type="AlphaFoldDB" id="A0A9W9GTZ6"/>
<dbReference type="PANTHER" id="PTHR42791:SF1">
    <property type="entry name" value="N-ACETYLTRANSFERASE DOMAIN-CONTAINING PROTEIN"/>
    <property type="match status" value="1"/>
</dbReference>